<feature type="domain" description="C2H2-type" evidence="7">
    <location>
        <begin position="400"/>
        <end position="423"/>
    </location>
</feature>
<evidence type="ECO:0008006" key="12">
    <source>
        <dbReference type="Google" id="ProtNLM"/>
    </source>
</evidence>
<dbReference type="GO" id="GO:0008270">
    <property type="term" value="F:zinc ion binding"/>
    <property type="evidence" value="ECO:0007669"/>
    <property type="project" value="UniProtKB-KW"/>
</dbReference>
<dbReference type="InterPro" id="IPR028889">
    <property type="entry name" value="USP"/>
</dbReference>
<gene>
    <name evidence="9" type="ORF">C1SCF055_LOCUS23102</name>
</gene>
<feature type="region of interest" description="Disordered" evidence="6">
    <location>
        <begin position="911"/>
        <end position="932"/>
    </location>
</feature>
<evidence type="ECO:0000256" key="1">
    <source>
        <dbReference type="ARBA" id="ARBA00022723"/>
    </source>
</evidence>
<keyword evidence="1" id="KW-0479">Metal-binding</keyword>
<dbReference type="SMART" id="SM00355">
    <property type="entry name" value="ZnF_C2H2"/>
    <property type="match status" value="11"/>
</dbReference>
<dbReference type="PROSITE" id="PS50157">
    <property type="entry name" value="ZINC_FINGER_C2H2_2"/>
    <property type="match status" value="2"/>
</dbReference>
<dbReference type="SUPFAM" id="SSF54001">
    <property type="entry name" value="Cysteine proteinases"/>
    <property type="match status" value="1"/>
</dbReference>
<feature type="region of interest" description="Disordered" evidence="6">
    <location>
        <begin position="825"/>
        <end position="886"/>
    </location>
</feature>
<dbReference type="InterPro" id="IPR013087">
    <property type="entry name" value="Znf_C2H2_type"/>
</dbReference>
<dbReference type="Gene3D" id="3.30.160.60">
    <property type="entry name" value="Classic Zinc Finger"/>
    <property type="match status" value="2"/>
</dbReference>
<dbReference type="Gene3D" id="3.60.10.10">
    <property type="entry name" value="Endonuclease/exonuclease/phosphatase"/>
    <property type="match status" value="2"/>
</dbReference>
<feature type="domain" description="USP" evidence="8">
    <location>
        <begin position="961"/>
        <end position="1231"/>
    </location>
</feature>
<dbReference type="Pfam" id="PF03372">
    <property type="entry name" value="Exo_endo_phos"/>
    <property type="match status" value="2"/>
</dbReference>
<keyword evidence="2" id="KW-0677">Repeat</keyword>
<organism evidence="9">
    <name type="scientific">Cladocopium goreaui</name>
    <dbReference type="NCBI Taxonomy" id="2562237"/>
    <lineage>
        <taxon>Eukaryota</taxon>
        <taxon>Sar</taxon>
        <taxon>Alveolata</taxon>
        <taxon>Dinophyceae</taxon>
        <taxon>Suessiales</taxon>
        <taxon>Symbiodiniaceae</taxon>
        <taxon>Cladocopium</taxon>
    </lineage>
</organism>
<dbReference type="PANTHER" id="PTHR24409:SF295">
    <property type="entry name" value="AZ2-RELATED"/>
    <property type="match status" value="1"/>
</dbReference>
<dbReference type="PANTHER" id="PTHR24409">
    <property type="entry name" value="ZINC FINGER PROTEIN 142"/>
    <property type="match status" value="1"/>
</dbReference>
<feature type="domain" description="C2H2-type" evidence="7">
    <location>
        <begin position="1972"/>
        <end position="2000"/>
    </location>
</feature>
<feature type="region of interest" description="Disordered" evidence="6">
    <location>
        <begin position="1818"/>
        <end position="1837"/>
    </location>
</feature>
<dbReference type="PROSITE" id="PS50235">
    <property type="entry name" value="USP_3"/>
    <property type="match status" value="1"/>
</dbReference>
<dbReference type="GO" id="GO:0016579">
    <property type="term" value="P:protein deubiquitination"/>
    <property type="evidence" value="ECO:0007669"/>
    <property type="project" value="InterPro"/>
</dbReference>
<keyword evidence="11" id="KW-1185">Reference proteome</keyword>
<evidence type="ECO:0000256" key="6">
    <source>
        <dbReference type="SAM" id="MobiDB-lite"/>
    </source>
</evidence>
<dbReference type="InterPro" id="IPR005135">
    <property type="entry name" value="Endo/exonuclease/phosphatase"/>
</dbReference>
<comment type="caution">
    <text evidence="9">The sequence shown here is derived from an EMBL/GenBank/DDBJ whole genome shotgun (WGS) entry which is preliminary data.</text>
</comment>
<evidence type="ECO:0000313" key="11">
    <source>
        <dbReference type="Proteomes" id="UP001152797"/>
    </source>
</evidence>
<dbReference type="GO" id="GO:0000977">
    <property type="term" value="F:RNA polymerase II transcription regulatory region sequence-specific DNA binding"/>
    <property type="evidence" value="ECO:0007669"/>
    <property type="project" value="TreeGrafter"/>
</dbReference>
<dbReference type="GO" id="GO:0005634">
    <property type="term" value="C:nucleus"/>
    <property type="evidence" value="ECO:0007669"/>
    <property type="project" value="TreeGrafter"/>
</dbReference>
<evidence type="ECO:0000259" key="7">
    <source>
        <dbReference type="PROSITE" id="PS50157"/>
    </source>
</evidence>
<feature type="non-terminal residue" evidence="9">
    <location>
        <position position="4042"/>
    </location>
</feature>
<evidence type="ECO:0000313" key="10">
    <source>
        <dbReference type="EMBL" id="CAL1150015.1"/>
    </source>
</evidence>
<accession>A0A9P1CSE2</accession>
<dbReference type="OrthoDB" id="8117402at2759"/>
<dbReference type="Pfam" id="PF00443">
    <property type="entry name" value="UCH"/>
    <property type="match status" value="1"/>
</dbReference>
<dbReference type="Gene3D" id="3.90.70.10">
    <property type="entry name" value="Cysteine proteinases"/>
    <property type="match status" value="1"/>
</dbReference>
<feature type="compositionally biased region" description="Basic and acidic residues" evidence="6">
    <location>
        <begin position="2138"/>
        <end position="2148"/>
    </location>
</feature>
<name>A0A9P1CSE2_9DINO</name>
<evidence type="ECO:0000256" key="3">
    <source>
        <dbReference type="ARBA" id="ARBA00022771"/>
    </source>
</evidence>
<reference evidence="10" key="2">
    <citation type="submission" date="2024-04" db="EMBL/GenBank/DDBJ databases">
        <authorList>
            <person name="Chen Y."/>
            <person name="Shah S."/>
            <person name="Dougan E. K."/>
            <person name="Thang M."/>
            <person name="Chan C."/>
        </authorList>
    </citation>
    <scope>NUCLEOTIDE SEQUENCE [LARGE SCALE GENOMIC DNA]</scope>
</reference>
<keyword evidence="4" id="KW-0862">Zinc</keyword>
<dbReference type="InterPro" id="IPR038765">
    <property type="entry name" value="Papain-like_cys_pep_sf"/>
</dbReference>
<keyword evidence="3 5" id="KW-0863">Zinc-finger</keyword>
<sequence length="4042" mass="457023">ADLDALRLSLVVEFPSTDQMELLLHLERYILAPYPQCIQYLWEAPFLPPGQFGHVPMVCHLAKYWVPPSHHVANGLTPHQKRCGRLAKLTGDAVWRQFLAGSEDAICEQFRRALTLAEPELSTVHECRLRSKNLQAVLGLLIRIASKQTESEFRKWPIWAFMPKRSTQDPLLKVASHCRDIQSLTQRESLLQADDLARTLNWDHLALIRTQIAEVQADLARRRVETALSGEALLLGPAHCTGIPLKATMTSSLKLPTAAASARGLVMLNDADLSNLLAQPWGQRVLGMIADDRLCQLEQEPEACKYLCKFCFLCGQHAHRIQDMHWHLSTEHPQYWTHVPAKSRMLCNQYCTDSPCQFCGSGFRTHQCPIWAQMAILVLHGGGLATPGPVQIQTQLEAIHRCDVCFELFNDSAQLIQHLQRVHKIAGVSFNVARDSLDGQAACAHCGKIYSSLEGLRSHIVQGRCPEFNPAAETETVPIPQAWHDLCLHGTMFSYLQPPMTRLHLTIRCSQCQQVYTRAGDLANHLMTSHAKLWRQAQSLTLVLVELVFARLGCVCNPQIHQVRQNHICLPLRQIAMMYIRLEQVPFMPIPVTEEVLHQLVHPSIPRPMQFRLTKLFADRQFSDMWTDAEVKKMLSHACIMCGQEDSAMNGWDEMALGEIKETFQFLAPIFDKSLKLPPNPRAMKQRRTEGKADQTDPDPPGREQQKEILQYLRVLGQLALRHERSLNLLQSTDSFILYFQQDKAGSLQGMLQETQHWQQLRKKNPTEVTSPLRQHLCMWFLKDLQTRAIKVSECKVGDPLAPGLHGQETAAGGHELAFSQMGSLHKGPDYRQEEGGVDGQDAPALGGTGRGHVGSDSGSQISGPPHDQPSVCNPMEASIESEKRQTLRADGLSDAFLNLAAGGNDVEATRSQTELPGKHTPAADAECTRQGPWQGQIQDQVNRHMTSDEIHRLRSLTAVMQLANDSTWCFANVTVHCLFWALLCQPVADTESWGKHFEPLIQTILDSWNSPVVLADLQWFKQVLDNWGRPQAQQDCGEFVHIILRWMTSPVIDMHWERRCEQKGRVQCMDQGDTYMPLFLQFPPAVALGPSCKFDQLILHWCQAYGMQAALIRAAPLLCLHVDRLHEGLNGQIEKSSCAIDIESELTIPVFCNATLEQEHVSYVLIAAASHLGQDAAGHYQAILKIQPVVTQESKPAKWLLTQDNQRPSPIWRAPDLFMQNMTIAWLVRSDCIQIPQYFPDFAKVEEAVANAHDTAPPMGYGHEGLKRSVRATPPRQQHQQPRAFAPRHRLQVGHVNVGGLSSDRLQELKLWAIDAELDVLLLSETRWCYENDWSDAKWHHIHSGTEADRSDGLLFLIRTNVCTTAQIGFASVLPGRIGHLRIFFRNRALDIVGCYQYTANQANFRNGKRQTFWTLMNQQASALPKRNSVLFVGDFNCSAHHLPPYTGTDKHRCVPFDSDYNVVQNGMPTPRIGNSFTMSFHKCFNISPVMNIQMMRSHVNTAPDAIQSSRIRDKWKHRAAFQKPQVTTLRTIFATWFHVSRFQKLKRDQQQYGRKLQKQKLHALLEDVALAASRHDSFVVYQTIQKYTPKQPKKRIRLRMHDGTPATPDQVLTMTKEYIQEVWQTASQIVLPAMPPPGIPFTLDELIAEIARTPVTKSVAKTCLPGLCWRTNANMVGRFVFQKLQDWWNQSPPFVPSQWKAAHLTFIHKPAKTPDRLHHLRPLALLEPVGKCVLGLITTKFAADVQPLICSWPQMAFMKMRSSYDAIRRVIGHCWRVRQLTQRRSVHQRANNLSSSAVQGGIQVLLDANKAFDTATTTSQGARQSSTLRRPSANPEAYPLLTESSLSLLLSKPFGVDTLHAIRQRDWNALQQMSHATADLANHCVLCGVYSNRPQELNLHLRTQHPQLMPHVMSKSSQLCRSQAANSPCRFCHKSFKRVHQCPVMTQAALILVNADTTGQTYATPGDAVLRCDVCGERFQALRQLHDHLHSVHRLEPLDWDPLRDMVDNNPVCSHCMSLFADKPAVRQHITLGQCPSFDPLRIPSENPVSAEWQALLAAGHIAQLREAPMKRLALTLHCQFCATRFQRFICSISALRCSKWRCCLVTMNADSLYSAADSEMLETFKQMGPLLNWDRYGRPDDDRDNKKAKKNPKKDDVNADAGKILQAMGQLLLKVDAEQQALKRQDSWICFMQTESPALLPCLVQKAAEWKKQLQVKMEPTQERTHLPLRCHLTQHMAEILMFRLQKLSNSAQDDPLRQTALSSGLLNPAGAFPFQRWNQHTQSLQPTSQAPITFQRMLKYAEQLQEILKDPNVTVKFHSLRPMSTEQVVPWLWQVSMRSDELQVLLSTLQGSTVWSLLGLTIRPHQLHLSKQGQHLQMLLGDGQISKCDIPVNFHWGLDLPFYDNEGLTITWKTYRVIAAIAHLDPRTSYMPSAARSDPRLRCILLFSISQMQRTVVTNVPAFPPFWLCDLLCLDVDPCSMLDSSNKTDRDARVRVTVLPLAQLKQKHGRKLSATILQTVDNGLQWALARMHWLKSHPVDIVTLAETRWSFSSTWTDRDWCYVHSATGTPQSGGLLVMISRRLAQAEQIGYDAPIEGRLLHVRVHFDSRALDILSLYQYVDYKTALTYQSREQVWAALQEKLHQIPSRNNLVCAGDFNCSLAYHPPWVGGSTFPWKGQQTLGSQHPDHERLQQILRVHGLTAVNTWNQSGVDYSGAKRVIEDKWHHRHGIIAAGIKFCRGSNNERLRGPDGQIADQYMAHSMTVSFVQQMWQGPARLPRYTAEAPGVPFTVQELEQAAALLHSNKAVAKPFLPAVVWKSAPHEFGFLPLRAATDAILRVSAHSRSIRPDWITEVVTIYADDVHFGCAFRSPHEFRTHLINLGHALDCLESLGLSISYSKSFMTLRYTGTNPRPVLKGCIQRTSAGTSLLVPRQDGSSTPLPLKTKGRYLGAVISYHSFEAQTWAHRKKAGWAAFNRVRAWLRSRQLPIAKRLYLWQTCVHTVLTYGLLSTHVTLPVIHEYQVTVYQMIRMILGDHPYATQHTHQQVFQLYSIAPPLDLLSNLAMGLLRRLHRQDQLLQPDDFLRRLDWSHLHDVLALIQCIRQTAPEVPIALDPAAPVQTKAPQRGPHLRFAPAPLTRPMLQPDLDFHAASRPFWPDLQHILNADDWTALGNRQDVTAYLSNHCVFCGMWCNRFQELHGHHKLYHQAETRGSVAKGVQLSHILQQTSPCSMCGKTFHRVHSCPVTLQVGALRLQLMDPDDRHHAERTCDICIQQFDDASQLYGHMSLEHGLTINDWCPARDSQEGNDICRHCGAQFESRSGLRRHITEGRCGSFDPLASPNPIDTTGKWGAWLSTGNFAALTAHQRLQLTTVCQFCGMKYMRTGDVVAHLLQSHGALWTASQNMLRFLLQAVMAKRGCTCNPQAHEVGLTHVCTSLRQIAMMLAHTDTQLFVPTQFSAAVLSPALECLNQAALTNRLIDILTGRHFSQLWQDSQVLQGLRSRCVLCGGHYQPAALMRHLLTMHPNTSAWATQIAFQLYMVMQLLACCIPSMDALMDPNDQALMEGLSALGPLLLGARKHQEGNEGDLANKRHKAARGDAQAADLQAKETMTNLLRLMTQVLLNHDRALQLQLRQDCFVMFAQSREDGILPLLTQMAKTWRDQAPQQRDNIRWPTLRTHLMGGLVTELHRRAKQVANSKPGEPLWDVAINKGALLPDGSWAYQKWSPESKQLIRAAHPPIPMERMLRDLQTLEDLLKSNRHVVKFQSLRNDQETIPWLLQLSHRDSDVWELMHDLCNNTIWTLLGMSVKQHNQVLSKPALQLQANDTLFSLADASWFNSLVQGWNEDQDQADSAEFLHMLSSWIVPPALSNCWERRVHLGQKTELHDSGDLYMPLTLQFAPHMVDLAEVHLTTLLRWWSTDLGMQAGLTDPQDLLLLHIDRLVQNSSGVLRKCTAALRCFIRESPASGYAKPNALNCIGCPAYSRQSTAQMFRCWHCCKVSQTLNREDRLSLVGENNSHFGRLDFPDAFDISFHHGILL</sequence>
<feature type="compositionally biased region" description="Polar residues" evidence="6">
    <location>
        <begin position="1818"/>
        <end position="1831"/>
    </location>
</feature>
<feature type="region of interest" description="Disordered" evidence="6">
    <location>
        <begin position="677"/>
        <end position="704"/>
    </location>
</feature>
<evidence type="ECO:0000256" key="4">
    <source>
        <dbReference type="ARBA" id="ARBA00022833"/>
    </source>
</evidence>
<dbReference type="Proteomes" id="UP001152797">
    <property type="component" value="Unassembled WGS sequence"/>
</dbReference>
<feature type="non-terminal residue" evidence="9">
    <location>
        <position position="1"/>
    </location>
</feature>
<feature type="region of interest" description="Disordered" evidence="6">
    <location>
        <begin position="2138"/>
        <end position="2162"/>
    </location>
</feature>
<dbReference type="GO" id="GO:0000981">
    <property type="term" value="F:DNA-binding transcription factor activity, RNA polymerase II-specific"/>
    <property type="evidence" value="ECO:0007669"/>
    <property type="project" value="TreeGrafter"/>
</dbReference>
<dbReference type="PROSITE" id="PS00028">
    <property type="entry name" value="ZINC_FINGER_C2H2_1"/>
    <property type="match status" value="5"/>
</dbReference>
<evidence type="ECO:0000259" key="8">
    <source>
        <dbReference type="PROSITE" id="PS50235"/>
    </source>
</evidence>
<evidence type="ECO:0000256" key="2">
    <source>
        <dbReference type="ARBA" id="ARBA00022737"/>
    </source>
</evidence>
<proteinExistence type="predicted"/>
<dbReference type="InterPro" id="IPR001394">
    <property type="entry name" value="Peptidase_C19_UCH"/>
</dbReference>
<dbReference type="EMBL" id="CAMXCT010002224">
    <property type="protein sequence ID" value="CAI3996640.1"/>
    <property type="molecule type" value="Genomic_DNA"/>
</dbReference>
<reference evidence="9" key="1">
    <citation type="submission" date="2022-10" db="EMBL/GenBank/DDBJ databases">
        <authorList>
            <person name="Chen Y."/>
            <person name="Dougan E. K."/>
            <person name="Chan C."/>
            <person name="Rhodes N."/>
            <person name="Thang M."/>
        </authorList>
    </citation>
    <scope>NUCLEOTIDE SEQUENCE</scope>
</reference>
<dbReference type="EMBL" id="CAMXCT030002224">
    <property type="protein sequence ID" value="CAL4783952.1"/>
    <property type="molecule type" value="Genomic_DNA"/>
</dbReference>
<dbReference type="EMBL" id="CAMXCT020002224">
    <property type="protein sequence ID" value="CAL1150015.1"/>
    <property type="molecule type" value="Genomic_DNA"/>
</dbReference>
<dbReference type="InterPro" id="IPR036691">
    <property type="entry name" value="Endo/exonu/phosph_ase_sf"/>
</dbReference>
<evidence type="ECO:0000256" key="5">
    <source>
        <dbReference type="PROSITE-ProRule" id="PRU00042"/>
    </source>
</evidence>
<evidence type="ECO:0000313" key="9">
    <source>
        <dbReference type="EMBL" id="CAI3996640.1"/>
    </source>
</evidence>
<protein>
    <recommendedName>
        <fullName evidence="12">C2H2-type domain-containing protein</fullName>
    </recommendedName>
</protein>
<dbReference type="GO" id="GO:0004843">
    <property type="term" value="F:cysteine-type deubiquitinase activity"/>
    <property type="evidence" value="ECO:0007669"/>
    <property type="project" value="InterPro"/>
</dbReference>
<dbReference type="SUPFAM" id="SSF56219">
    <property type="entry name" value="DNase I-like"/>
    <property type="match status" value="2"/>
</dbReference>
<feature type="compositionally biased region" description="Basic and acidic residues" evidence="6">
    <location>
        <begin position="687"/>
        <end position="704"/>
    </location>
</feature>